<dbReference type="CDD" id="cd07722">
    <property type="entry name" value="LACTB2-like_MBL-fold"/>
    <property type="match status" value="1"/>
</dbReference>
<keyword evidence="8" id="KW-1185">Reference proteome</keyword>
<comment type="caution">
    <text evidence="7">The sequence shown here is derived from an EMBL/GenBank/DDBJ whole genome shotgun (WGS) entry which is preliminary data.</text>
</comment>
<dbReference type="GO" id="GO:0016787">
    <property type="term" value="F:hydrolase activity"/>
    <property type="evidence" value="ECO:0007669"/>
    <property type="project" value="UniProtKB-KW"/>
</dbReference>
<evidence type="ECO:0000259" key="6">
    <source>
        <dbReference type="SMART" id="SM00849"/>
    </source>
</evidence>
<dbReference type="FunFam" id="3.60.15.10:FF:000041">
    <property type="entry name" value="Metallo-beta-lactamase domain protein"/>
    <property type="match status" value="1"/>
</dbReference>
<dbReference type="InterPro" id="IPR036866">
    <property type="entry name" value="RibonucZ/Hydroxyglut_hydro"/>
</dbReference>
<dbReference type="InterPro" id="IPR036388">
    <property type="entry name" value="WH-like_DNA-bd_sf"/>
</dbReference>
<dbReference type="InterPro" id="IPR050662">
    <property type="entry name" value="Sec-metab_biosynth-thioest"/>
</dbReference>
<evidence type="ECO:0000256" key="5">
    <source>
        <dbReference type="ARBA" id="ARBA00022833"/>
    </source>
</evidence>
<dbReference type="Gene3D" id="3.60.15.10">
    <property type="entry name" value="Ribonuclease Z/Hydroxyacylglutathione hydrolase-like"/>
    <property type="match status" value="1"/>
</dbReference>
<keyword evidence="4" id="KW-0378">Hydrolase</keyword>
<sequence>MSGVGGYQQINTSLSVTAFEDYLSTQFELLPKLPDVEFLSPRVVRVLGQNPGEFTLQGTNTYIVGSGSSRLIIDTGQGKLEWAHLISSTLETLEVKLCYVLLTHWHGDHTGGVPDLLRLYPHLSTAIYKNSPADGQRDITDGQVFSVEGATIRSLYTPGHSHDHVCFILEEENAMFTGDNILGHGTTAFEDLDRLMVSWNKMQEEGCLLGYPAHGIVISDLRWKIKREIEWKINRENRVLQALQRLRPGGKGRGESVNIRQLASLMYGEGVSEEVRNQAVEPLTEEILQKLTEDGKVGFEMRNGERMWFGF</sequence>
<keyword evidence="5" id="KW-0862">Zinc</keyword>
<comment type="cofactor">
    <cofactor evidence="1">
        <name>Zn(2+)</name>
        <dbReference type="ChEBI" id="CHEBI:29105"/>
    </cofactor>
</comment>
<dbReference type="PANTHER" id="PTHR23131">
    <property type="entry name" value="ENDORIBONUCLEASE LACTB2"/>
    <property type="match status" value="1"/>
</dbReference>
<gene>
    <name evidence="7" type="ORF">GQX73_g10157</name>
</gene>
<evidence type="ECO:0000256" key="3">
    <source>
        <dbReference type="ARBA" id="ARBA00022723"/>
    </source>
</evidence>
<evidence type="ECO:0000313" key="7">
    <source>
        <dbReference type="EMBL" id="KAF2963432.1"/>
    </source>
</evidence>
<dbReference type="Pfam" id="PF00753">
    <property type="entry name" value="Lactamase_B"/>
    <property type="match status" value="1"/>
</dbReference>
<dbReference type="GO" id="GO:0046872">
    <property type="term" value="F:metal ion binding"/>
    <property type="evidence" value="ECO:0007669"/>
    <property type="project" value="UniProtKB-KW"/>
</dbReference>
<comment type="similarity">
    <text evidence="2">Belongs to the metallo-beta-lactamase superfamily.</text>
</comment>
<dbReference type="Proteomes" id="UP000481858">
    <property type="component" value="Unassembled WGS sequence"/>
</dbReference>
<keyword evidence="3" id="KW-0479">Metal-binding</keyword>
<dbReference type="GO" id="GO:0044550">
    <property type="term" value="P:secondary metabolite biosynthetic process"/>
    <property type="evidence" value="ECO:0007669"/>
    <property type="project" value="TreeGrafter"/>
</dbReference>
<evidence type="ECO:0000256" key="4">
    <source>
        <dbReference type="ARBA" id="ARBA00022801"/>
    </source>
</evidence>
<dbReference type="PANTHER" id="PTHR23131:SF3">
    <property type="entry name" value="ATROCHRYSONE CARBOXYL ACP THIOESTERASE"/>
    <property type="match status" value="1"/>
</dbReference>
<accession>A0A7C8MFR4</accession>
<evidence type="ECO:0000313" key="8">
    <source>
        <dbReference type="Proteomes" id="UP000481858"/>
    </source>
</evidence>
<dbReference type="OrthoDB" id="17458at2759"/>
<dbReference type="InterPro" id="IPR001279">
    <property type="entry name" value="Metallo-B-lactamas"/>
</dbReference>
<feature type="domain" description="Metallo-beta-lactamase" evidence="6">
    <location>
        <begin position="58"/>
        <end position="214"/>
    </location>
</feature>
<evidence type="ECO:0000256" key="2">
    <source>
        <dbReference type="ARBA" id="ARBA00007749"/>
    </source>
</evidence>
<reference evidence="7 8" key="1">
    <citation type="submission" date="2019-12" db="EMBL/GenBank/DDBJ databases">
        <title>Draft genome sequence of the ascomycete Xylaria multiplex DSM 110363.</title>
        <authorList>
            <person name="Buettner E."/>
            <person name="Kellner H."/>
        </authorList>
    </citation>
    <scope>NUCLEOTIDE SEQUENCE [LARGE SCALE GENOMIC DNA]</scope>
    <source>
        <strain evidence="7 8">DSM 110363</strain>
    </source>
</reference>
<dbReference type="AlphaFoldDB" id="A0A7C8MFR4"/>
<dbReference type="Gene3D" id="1.10.10.10">
    <property type="entry name" value="Winged helix-like DNA-binding domain superfamily/Winged helix DNA-binding domain"/>
    <property type="match status" value="1"/>
</dbReference>
<evidence type="ECO:0000256" key="1">
    <source>
        <dbReference type="ARBA" id="ARBA00001947"/>
    </source>
</evidence>
<protein>
    <recommendedName>
        <fullName evidence="6">Metallo-beta-lactamase domain-containing protein</fullName>
    </recommendedName>
</protein>
<dbReference type="SUPFAM" id="SSF56281">
    <property type="entry name" value="Metallo-hydrolase/oxidoreductase"/>
    <property type="match status" value="1"/>
</dbReference>
<organism evidence="7 8">
    <name type="scientific">Xylaria multiplex</name>
    <dbReference type="NCBI Taxonomy" id="323545"/>
    <lineage>
        <taxon>Eukaryota</taxon>
        <taxon>Fungi</taxon>
        <taxon>Dikarya</taxon>
        <taxon>Ascomycota</taxon>
        <taxon>Pezizomycotina</taxon>
        <taxon>Sordariomycetes</taxon>
        <taxon>Xylariomycetidae</taxon>
        <taxon>Xylariales</taxon>
        <taxon>Xylariaceae</taxon>
        <taxon>Xylaria</taxon>
    </lineage>
</organism>
<proteinExistence type="inferred from homology"/>
<dbReference type="InParanoid" id="A0A7C8MFR4"/>
<dbReference type="EMBL" id="WUBL01000205">
    <property type="protein sequence ID" value="KAF2963432.1"/>
    <property type="molecule type" value="Genomic_DNA"/>
</dbReference>
<dbReference type="InterPro" id="IPR047921">
    <property type="entry name" value="LACTB2-like_MBL-fold"/>
</dbReference>
<dbReference type="SMART" id="SM00849">
    <property type="entry name" value="Lactamase_B"/>
    <property type="match status" value="1"/>
</dbReference>
<name>A0A7C8MFR4_9PEZI</name>